<dbReference type="EMBL" id="BGPR01042856">
    <property type="protein sequence ID" value="GBO19384.1"/>
    <property type="molecule type" value="Genomic_DNA"/>
</dbReference>
<dbReference type="EMBL" id="BGPR01035853">
    <property type="protein sequence ID" value="GBO10877.1"/>
    <property type="molecule type" value="Genomic_DNA"/>
</dbReference>
<protein>
    <submittedName>
        <fullName evidence="1">Uncharacterized protein</fullName>
    </submittedName>
</protein>
<reference evidence="1 3" key="1">
    <citation type="journal article" date="2019" name="Sci. Rep.">
        <title>Orb-weaving spider Araneus ventricosus genome elucidates the spidroin gene catalogue.</title>
        <authorList>
            <person name="Kono N."/>
            <person name="Nakamura H."/>
            <person name="Ohtoshi R."/>
            <person name="Moran D.A.P."/>
            <person name="Shinohara A."/>
            <person name="Yoshida Y."/>
            <person name="Fujiwara M."/>
            <person name="Mori M."/>
            <person name="Tomita M."/>
            <person name="Arakawa K."/>
        </authorList>
    </citation>
    <scope>NUCLEOTIDE SEQUENCE [LARGE SCALE GENOMIC DNA]</scope>
</reference>
<name>A0A4Y2UH44_ARAVE</name>
<evidence type="ECO:0000313" key="1">
    <source>
        <dbReference type="EMBL" id="GBO10877.1"/>
    </source>
</evidence>
<accession>A0A4Y2UH44</accession>
<evidence type="ECO:0000313" key="2">
    <source>
        <dbReference type="EMBL" id="GBO19384.1"/>
    </source>
</evidence>
<keyword evidence="3" id="KW-1185">Reference proteome</keyword>
<comment type="caution">
    <text evidence="1">The sequence shown here is derived from an EMBL/GenBank/DDBJ whole genome shotgun (WGS) entry which is preliminary data.</text>
</comment>
<gene>
    <name evidence="2" type="ORF">AVEN_32930_1</name>
    <name evidence="1" type="ORF">AVEN_92873_1</name>
</gene>
<organism evidence="1 3">
    <name type="scientific">Araneus ventricosus</name>
    <name type="common">Orbweaver spider</name>
    <name type="synonym">Epeira ventricosa</name>
    <dbReference type="NCBI Taxonomy" id="182803"/>
    <lineage>
        <taxon>Eukaryota</taxon>
        <taxon>Metazoa</taxon>
        <taxon>Ecdysozoa</taxon>
        <taxon>Arthropoda</taxon>
        <taxon>Chelicerata</taxon>
        <taxon>Arachnida</taxon>
        <taxon>Araneae</taxon>
        <taxon>Araneomorphae</taxon>
        <taxon>Entelegynae</taxon>
        <taxon>Araneoidea</taxon>
        <taxon>Araneidae</taxon>
        <taxon>Araneus</taxon>
    </lineage>
</organism>
<dbReference type="AlphaFoldDB" id="A0A4Y2UH44"/>
<proteinExistence type="predicted"/>
<dbReference type="Proteomes" id="UP000499080">
    <property type="component" value="Unassembled WGS sequence"/>
</dbReference>
<sequence length="102" mass="11975">MRVAEHHSYHTKFHLRMNRDYVANFINYGIVRELCSKFKDNQTDVHDADEQVCTYVACSNLVQRVNQVVRERLGRLSHLLGTENRSETTAFPHQRRASRTSN</sequence>
<evidence type="ECO:0000313" key="3">
    <source>
        <dbReference type="Proteomes" id="UP000499080"/>
    </source>
</evidence>